<dbReference type="InterPro" id="IPR011006">
    <property type="entry name" value="CheY-like_superfamily"/>
</dbReference>
<dbReference type="Proteomes" id="UP001207736">
    <property type="component" value="Unassembled WGS sequence"/>
</dbReference>
<dbReference type="EMBL" id="BQKB01000050">
    <property type="protein sequence ID" value="GJM53793.1"/>
    <property type="molecule type" value="Genomic_DNA"/>
</dbReference>
<dbReference type="EMBL" id="BQKA01000024">
    <property type="protein sequence ID" value="GJM50276.1"/>
    <property type="molecule type" value="Genomic_DNA"/>
</dbReference>
<dbReference type="SUPFAM" id="SSF52172">
    <property type="entry name" value="CheY-like"/>
    <property type="match status" value="1"/>
</dbReference>
<dbReference type="AlphaFoldDB" id="A0AAV5ASL0"/>
<evidence type="ECO:0000313" key="1">
    <source>
        <dbReference type="EMBL" id="GJM50276.1"/>
    </source>
</evidence>
<sequence length="118" mass="13822">MQVSNFAKKSQLCHKIIFTTAFDQYAIESYKVNAIGYLLKPFNYSEFLEAVEKVQKIIISPIAENQQQINYMFIKSDYKQFKINYDDIIYIEGLKDYVKIYLTSQATPILTLLSLKKN</sequence>
<evidence type="ECO:0000313" key="2">
    <source>
        <dbReference type="EMBL" id="GJM53793.1"/>
    </source>
</evidence>
<gene>
    <name evidence="1" type="ORF">RCZ15_12490</name>
    <name evidence="2" type="ORF">RCZ16_21090</name>
</gene>
<name>A0AAV5ASL0_9FLAO</name>
<keyword evidence="4" id="KW-1185">Reference proteome</keyword>
<proteinExistence type="predicted"/>
<protein>
    <recommendedName>
        <fullName evidence="5">Response regulatory domain-containing protein</fullName>
    </recommendedName>
</protein>
<dbReference type="Gene3D" id="2.40.50.1020">
    <property type="entry name" value="LytTr DNA-binding domain"/>
    <property type="match status" value="1"/>
</dbReference>
<organism evidence="1 3">
    <name type="scientific">Capnocytophaga catalasegens</name>
    <dbReference type="NCBI Taxonomy" id="1004260"/>
    <lineage>
        <taxon>Bacteria</taxon>
        <taxon>Pseudomonadati</taxon>
        <taxon>Bacteroidota</taxon>
        <taxon>Flavobacteriia</taxon>
        <taxon>Flavobacteriales</taxon>
        <taxon>Flavobacteriaceae</taxon>
        <taxon>Capnocytophaga</taxon>
    </lineage>
</organism>
<dbReference type="Gene3D" id="3.40.50.2300">
    <property type="match status" value="1"/>
</dbReference>
<accession>A0AAV5ASL0</accession>
<dbReference type="Proteomes" id="UP001208692">
    <property type="component" value="Unassembled WGS sequence"/>
</dbReference>
<reference evidence="1 4" key="1">
    <citation type="submission" date="2021-11" db="EMBL/GenBank/DDBJ databases">
        <title>Draft genome sequence of Capnocytophaga sp. strain KC07075 isolated from cat oral cavity.</title>
        <authorList>
            <person name="Suzuki M."/>
            <person name="Imaoka K."/>
            <person name="Kimura M."/>
            <person name="Morikawa S."/>
            <person name="Maeda K."/>
        </authorList>
    </citation>
    <scope>NUCLEOTIDE SEQUENCE</scope>
    <source>
        <strain evidence="1">KC07075</strain>
        <strain evidence="2 4">KC07079</strain>
    </source>
</reference>
<evidence type="ECO:0000313" key="4">
    <source>
        <dbReference type="Proteomes" id="UP001208692"/>
    </source>
</evidence>
<evidence type="ECO:0008006" key="5">
    <source>
        <dbReference type="Google" id="ProtNLM"/>
    </source>
</evidence>
<comment type="caution">
    <text evidence="1">The sequence shown here is derived from an EMBL/GenBank/DDBJ whole genome shotgun (WGS) entry which is preliminary data.</text>
</comment>
<evidence type="ECO:0000313" key="3">
    <source>
        <dbReference type="Proteomes" id="UP001207736"/>
    </source>
</evidence>